<evidence type="ECO:0000313" key="1">
    <source>
        <dbReference type="EMBL" id="MDQ0369730.1"/>
    </source>
</evidence>
<proteinExistence type="predicted"/>
<dbReference type="Gene3D" id="6.10.250.1680">
    <property type="match status" value="1"/>
</dbReference>
<dbReference type="Proteomes" id="UP001240236">
    <property type="component" value="Unassembled WGS sequence"/>
</dbReference>
<sequence>MDLLDLADWRQRVAAMHLSDLDLAGFRAARDDLFRTHPQSPIVDRASFTGLRYFPPDPAFAADCPVREAPPGPPLEIDTGGPDGTISYRRIGIAETPWGDLTLFWISAYGGGIFLPFRDATAPGETYGAGRYLTDTVKGTFGRGLTLLDGSAVRLDFNYAYNPSCVYDDRWACPLAPPENRLAAAVRAGELNYR</sequence>
<gene>
    <name evidence="1" type="ORF">J2S42_006399</name>
</gene>
<dbReference type="InterPro" id="IPR012467">
    <property type="entry name" value="DUF1684"/>
</dbReference>
<evidence type="ECO:0000313" key="2">
    <source>
        <dbReference type="Proteomes" id="UP001240236"/>
    </source>
</evidence>
<dbReference type="PANTHER" id="PTHR41913">
    <property type="entry name" value="DUF1684 DOMAIN-CONTAINING PROTEIN"/>
    <property type="match status" value="1"/>
</dbReference>
<dbReference type="EMBL" id="JAUSUZ010000001">
    <property type="protein sequence ID" value="MDQ0369730.1"/>
    <property type="molecule type" value="Genomic_DNA"/>
</dbReference>
<organism evidence="1 2">
    <name type="scientific">Catenuloplanes indicus</name>
    <dbReference type="NCBI Taxonomy" id="137267"/>
    <lineage>
        <taxon>Bacteria</taxon>
        <taxon>Bacillati</taxon>
        <taxon>Actinomycetota</taxon>
        <taxon>Actinomycetes</taxon>
        <taxon>Micromonosporales</taxon>
        <taxon>Micromonosporaceae</taxon>
        <taxon>Catenuloplanes</taxon>
    </lineage>
</organism>
<comment type="caution">
    <text evidence="1">The sequence shown here is derived from an EMBL/GenBank/DDBJ whole genome shotgun (WGS) entry which is preliminary data.</text>
</comment>
<dbReference type="AlphaFoldDB" id="A0AAE3W789"/>
<reference evidence="1 2" key="1">
    <citation type="submission" date="2023-07" db="EMBL/GenBank/DDBJ databases">
        <title>Sequencing the genomes of 1000 actinobacteria strains.</title>
        <authorList>
            <person name="Klenk H.-P."/>
        </authorList>
    </citation>
    <scope>NUCLEOTIDE SEQUENCE [LARGE SCALE GENOMIC DNA]</scope>
    <source>
        <strain evidence="1 2">DSM 44709</strain>
    </source>
</reference>
<dbReference type="Pfam" id="PF07920">
    <property type="entry name" value="DUF1684"/>
    <property type="match status" value="1"/>
</dbReference>
<protein>
    <submittedName>
        <fullName evidence="1">Uncharacterized protein (DUF1684 family)</fullName>
    </submittedName>
</protein>
<dbReference type="RefSeq" id="WP_307245163.1">
    <property type="nucleotide sequence ID" value="NZ_JAUSUZ010000001.1"/>
</dbReference>
<name>A0AAE3W789_9ACTN</name>
<keyword evidence="2" id="KW-1185">Reference proteome</keyword>
<dbReference type="PANTHER" id="PTHR41913:SF1">
    <property type="entry name" value="DUF1684 DOMAIN-CONTAINING PROTEIN"/>
    <property type="match status" value="1"/>
</dbReference>
<accession>A0AAE3W789</accession>